<protein>
    <submittedName>
        <fullName evidence="1">Uncharacterized protein</fullName>
    </submittedName>
</protein>
<dbReference type="EMBL" id="GBXM01016200">
    <property type="protein sequence ID" value="JAH92377.1"/>
    <property type="molecule type" value="Transcribed_RNA"/>
</dbReference>
<sequence length="59" mass="6388">MIPLAENASDTRSPQETRSIVVQEAKFKSVLTRSRGINTLCFCSAHVTCQHTPSSPANA</sequence>
<dbReference type="AlphaFoldDB" id="A0A0E9WPU4"/>
<evidence type="ECO:0000313" key="1">
    <source>
        <dbReference type="EMBL" id="JAH92377.1"/>
    </source>
</evidence>
<organism evidence="1">
    <name type="scientific">Anguilla anguilla</name>
    <name type="common">European freshwater eel</name>
    <name type="synonym">Muraena anguilla</name>
    <dbReference type="NCBI Taxonomy" id="7936"/>
    <lineage>
        <taxon>Eukaryota</taxon>
        <taxon>Metazoa</taxon>
        <taxon>Chordata</taxon>
        <taxon>Craniata</taxon>
        <taxon>Vertebrata</taxon>
        <taxon>Euteleostomi</taxon>
        <taxon>Actinopterygii</taxon>
        <taxon>Neopterygii</taxon>
        <taxon>Teleostei</taxon>
        <taxon>Anguilliformes</taxon>
        <taxon>Anguillidae</taxon>
        <taxon>Anguilla</taxon>
    </lineage>
</organism>
<name>A0A0E9WPU4_ANGAN</name>
<proteinExistence type="predicted"/>
<reference evidence="1" key="2">
    <citation type="journal article" date="2015" name="Fish Shellfish Immunol.">
        <title>Early steps in the European eel (Anguilla anguilla)-Vibrio vulnificus interaction in the gills: Role of the RtxA13 toxin.</title>
        <authorList>
            <person name="Callol A."/>
            <person name="Pajuelo D."/>
            <person name="Ebbesson L."/>
            <person name="Teles M."/>
            <person name="MacKenzie S."/>
            <person name="Amaro C."/>
        </authorList>
    </citation>
    <scope>NUCLEOTIDE SEQUENCE</scope>
</reference>
<reference evidence="1" key="1">
    <citation type="submission" date="2014-11" db="EMBL/GenBank/DDBJ databases">
        <authorList>
            <person name="Amaro Gonzalez C."/>
        </authorList>
    </citation>
    <scope>NUCLEOTIDE SEQUENCE</scope>
</reference>
<accession>A0A0E9WPU4</accession>